<feature type="transmembrane region" description="Helical" evidence="1">
    <location>
        <begin position="139"/>
        <end position="158"/>
    </location>
</feature>
<protein>
    <submittedName>
        <fullName evidence="2">Uncharacterized protein</fullName>
    </submittedName>
</protein>
<reference evidence="2 3" key="1">
    <citation type="submission" date="2016-02" db="EMBL/GenBank/DDBJ databases">
        <title>Genome analysis of coral dinoflagellate symbionts highlights evolutionary adaptations to a symbiotic lifestyle.</title>
        <authorList>
            <person name="Aranda M."/>
            <person name="Li Y."/>
            <person name="Liew Y.J."/>
            <person name="Baumgarten S."/>
            <person name="Simakov O."/>
            <person name="Wilson M."/>
            <person name="Piel J."/>
            <person name="Ashoor H."/>
            <person name="Bougouffa S."/>
            <person name="Bajic V.B."/>
            <person name="Ryu T."/>
            <person name="Ravasi T."/>
            <person name="Bayer T."/>
            <person name="Micklem G."/>
            <person name="Kim H."/>
            <person name="Bhak J."/>
            <person name="Lajeunesse T.C."/>
            <person name="Voolstra C.R."/>
        </authorList>
    </citation>
    <scope>NUCLEOTIDE SEQUENCE [LARGE SCALE GENOMIC DNA]</scope>
    <source>
        <strain evidence="2 3">CCMP2467</strain>
    </source>
</reference>
<feature type="transmembrane region" description="Helical" evidence="1">
    <location>
        <begin position="205"/>
        <end position="223"/>
    </location>
</feature>
<proteinExistence type="predicted"/>
<dbReference type="AlphaFoldDB" id="A0A1Q9CDQ5"/>
<gene>
    <name evidence="2" type="ORF">AK812_SmicGene38454</name>
</gene>
<evidence type="ECO:0000313" key="2">
    <source>
        <dbReference type="EMBL" id="OLP81060.1"/>
    </source>
</evidence>
<evidence type="ECO:0000256" key="1">
    <source>
        <dbReference type="SAM" id="Phobius"/>
    </source>
</evidence>
<keyword evidence="1" id="KW-0812">Transmembrane</keyword>
<keyword evidence="1" id="KW-1133">Transmembrane helix</keyword>
<keyword evidence="1" id="KW-0472">Membrane</keyword>
<organism evidence="2 3">
    <name type="scientific">Symbiodinium microadriaticum</name>
    <name type="common">Dinoflagellate</name>
    <name type="synonym">Zooxanthella microadriatica</name>
    <dbReference type="NCBI Taxonomy" id="2951"/>
    <lineage>
        <taxon>Eukaryota</taxon>
        <taxon>Sar</taxon>
        <taxon>Alveolata</taxon>
        <taxon>Dinophyceae</taxon>
        <taxon>Suessiales</taxon>
        <taxon>Symbiodiniaceae</taxon>
        <taxon>Symbiodinium</taxon>
    </lineage>
</organism>
<sequence>MRLTAEPMVAAAKVRGALAAVAQGASTESNAGNWAAQRRHADFALRSLGAQEMLDDQFFRSAALGAAEATRNRCEGLTTMVKRRAVRASLLGVAVALPALAYLGRAFLVAPPAGAVQRAAPTHQGEGHFATQNGIETSAVALPALGCLAAAAAARLLMRRPAAPSTQLVPLAGGALTCYEEADAPAVVMHSDGGRRKRLGIPGKICMLTGTYLIFSVILKPILGSFVPKVGSGIARQLVVDEML</sequence>
<comment type="caution">
    <text evidence="2">The sequence shown here is derived from an EMBL/GenBank/DDBJ whole genome shotgun (WGS) entry which is preliminary data.</text>
</comment>
<dbReference type="Proteomes" id="UP000186817">
    <property type="component" value="Unassembled WGS sequence"/>
</dbReference>
<dbReference type="EMBL" id="LSRX01001317">
    <property type="protein sequence ID" value="OLP81060.1"/>
    <property type="molecule type" value="Genomic_DNA"/>
</dbReference>
<feature type="transmembrane region" description="Helical" evidence="1">
    <location>
        <begin position="88"/>
        <end position="108"/>
    </location>
</feature>
<accession>A0A1Q9CDQ5</accession>
<keyword evidence="3" id="KW-1185">Reference proteome</keyword>
<evidence type="ECO:0000313" key="3">
    <source>
        <dbReference type="Proteomes" id="UP000186817"/>
    </source>
</evidence>
<name>A0A1Q9CDQ5_SYMMI</name>